<organism evidence="1 2">
    <name type="scientific">Violaceomyces palustris</name>
    <dbReference type="NCBI Taxonomy" id="1673888"/>
    <lineage>
        <taxon>Eukaryota</taxon>
        <taxon>Fungi</taxon>
        <taxon>Dikarya</taxon>
        <taxon>Basidiomycota</taxon>
        <taxon>Ustilaginomycotina</taxon>
        <taxon>Ustilaginomycetes</taxon>
        <taxon>Violaceomycetales</taxon>
        <taxon>Violaceomycetaceae</taxon>
        <taxon>Violaceomyces</taxon>
    </lineage>
</organism>
<gene>
    <name evidence="1" type="ORF">IE53DRAFT_383813</name>
</gene>
<proteinExistence type="predicted"/>
<evidence type="ECO:0000313" key="1">
    <source>
        <dbReference type="EMBL" id="PWN53680.1"/>
    </source>
</evidence>
<evidence type="ECO:0000313" key="2">
    <source>
        <dbReference type="Proteomes" id="UP000245626"/>
    </source>
</evidence>
<keyword evidence="2" id="KW-1185">Reference proteome</keyword>
<accession>A0ACD0P6G3</accession>
<protein>
    <submittedName>
        <fullName evidence="1">Uncharacterized protein</fullName>
    </submittedName>
</protein>
<dbReference type="Proteomes" id="UP000245626">
    <property type="component" value="Unassembled WGS sequence"/>
</dbReference>
<reference evidence="1 2" key="1">
    <citation type="journal article" date="2018" name="Mol. Biol. Evol.">
        <title>Broad Genomic Sampling Reveals a Smut Pathogenic Ancestry of the Fungal Clade Ustilaginomycotina.</title>
        <authorList>
            <person name="Kijpornyongpan T."/>
            <person name="Mondo S.J."/>
            <person name="Barry K."/>
            <person name="Sandor L."/>
            <person name="Lee J."/>
            <person name="Lipzen A."/>
            <person name="Pangilinan J."/>
            <person name="LaButti K."/>
            <person name="Hainaut M."/>
            <person name="Henrissat B."/>
            <person name="Grigoriev I.V."/>
            <person name="Spatafora J.W."/>
            <person name="Aime M.C."/>
        </authorList>
    </citation>
    <scope>NUCLEOTIDE SEQUENCE [LARGE SCALE GENOMIC DNA]</scope>
    <source>
        <strain evidence="1 2">SA 807</strain>
    </source>
</reference>
<dbReference type="EMBL" id="KZ819714">
    <property type="protein sequence ID" value="PWN53680.1"/>
    <property type="molecule type" value="Genomic_DNA"/>
</dbReference>
<sequence>MISVDWSGSRPNIRTASRRSSAGEEDLDQSEDKIPSGTSSPSPSGTGSGSTSPLLSLPGNTRPSRYRGLSWTSTSSMSLPRVITEKARSAPIPMRRRLILKCLIFFMAASSFILLSGTLRRGRGWAANKTEALRSISKLLPGGHWSTAKIEGASYGSSWPIEGYSAKLPSLVPRIKSYDGLLETRGEVLDTFISQGRVALGSVVDLSEHSKIDGLWFYVNGSDPRHALARQFYVNRPDNFFISPETSLPDGVGTWDGPVTNEEEEGIEFGDEPEGEDPEASGSEKKESDVKGQQPGFAKRKGSPKLEKRASFNKQMQNTNNRFRDNGELKYSLRSARQYFGNSLGTQHLVTTDFWQNGFPDPSSTDGSELSGSDSYQKVYSEWKNGKVSEELPGETMESDVLSVEGGLKRNGQLPQWLNTSSPNVAVGDDAGKPGKVLFRVHHDWNMARPLTPIPGMSKEETERRSLQWKLATLPTFNSMSAEAVLGLDVPGLSEFFFYSNDDMFFQRRMSAADFFTPIYGPVLRMNPQYMIAPEEHPETRLGEGPSLFWSNFLVSKRFGTKKRAWFQHFQKTYSRPHLLESRTMWPEEFDDAAAHRFRGGGVQANSHFLTYHFMIERHREALLWSFFVLRLDSAGSGRYSDSDVQRARKEMGSTSENGDIVKVPMPKRVTLDHIDETLEITHLNRPKSTTYLFSSMDGSASARMPADEPDMPWSDFSKREDRVACKLDIGSCWPAGERDAATVFKRFSFERPECGDCLITHLVGQSGKQGLNAFLPPKNSEFPLSRSAGRVAKNKAAKASLETTPHLPLGKDFKEVDFSLASVAKTTGWDQGSAGSRRQFAVRMIQRYNYIIGQSSAFYWSLKTPTNTKEGLQGLRVLKDERRGPSMICLNDDLEKGAKGRKQVHKYLNEWFEESFPQPLPFEKAQPKHGPLNRS</sequence>
<name>A0ACD0P6G3_9BASI</name>